<dbReference type="Proteomes" id="UP001497392">
    <property type="component" value="Unassembled WGS sequence"/>
</dbReference>
<accession>A0ABP1GA69</accession>
<evidence type="ECO:0000313" key="1">
    <source>
        <dbReference type="EMBL" id="CAL5229109.1"/>
    </source>
</evidence>
<dbReference type="EMBL" id="CAXHTA020000019">
    <property type="protein sequence ID" value="CAL5229109.1"/>
    <property type="molecule type" value="Genomic_DNA"/>
</dbReference>
<name>A0ABP1GA69_9CHLO</name>
<gene>
    <name evidence="1" type="primary">g12372</name>
    <name evidence="1" type="ORF">VP750_LOCUS11015</name>
</gene>
<organism evidence="1 2">
    <name type="scientific">Coccomyxa viridis</name>
    <dbReference type="NCBI Taxonomy" id="1274662"/>
    <lineage>
        <taxon>Eukaryota</taxon>
        <taxon>Viridiplantae</taxon>
        <taxon>Chlorophyta</taxon>
        <taxon>core chlorophytes</taxon>
        <taxon>Trebouxiophyceae</taxon>
        <taxon>Trebouxiophyceae incertae sedis</taxon>
        <taxon>Coccomyxaceae</taxon>
        <taxon>Coccomyxa</taxon>
    </lineage>
</organism>
<keyword evidence="2" id="KW-1185">Reference proteome</keyword>
<protein>
    <submittedName>
        <fullName evidence="1">G12372 protein</fullName>
    </submittedName>
</protein>
<sequence length="72" mass="7865">MVEELAHELVLAWELAQAQQSLGGWRASVQLALVQVPEQEQLLAPEWRLLSGQGLVQAPAQVLGLALQLLLD</sequence>
<comment type="caution">
    <text evidence="1">The sequence shown here is derived from an EMBL/GenBank/DDBJ whole genome shotgun (WGS) entry which is preliminary data.</text>
</comment>
<proteinExistence type="predicted"/>
<reference evidence="1 2" key="1">
    <citation type="submission" date="2024-06" db="EMBL/GenBank/DDBJ databases">
        <authorList>
            <person name="Kraege A."/>
            <person name="Thomma B."/>
        </authorList>
    </citation>
    <scope>NUCLEOTIDE SEQUENCE [LARGE SCALE GENOMIC DNA]</scope>
</reference>
<evidence type="ECO:0000313" key="2">
    <source>
        <dbReference type="Proteomes" id="UP001497392"/>
    </source>
</evidence>